<keyword evidence="2" id="KW-0378">Hydrolase</keyword>
<accession>A0A5B8YJA4</accession>
<keyword evidence="3" id="KW-1185">Reference proteome</keyword>
<dbReference type="SUPFAM" id="SSF49464">
    <property type="entry name" value="Carboxypeptidase regulatory domain-like"/>
    <property type="match status" value="1"/>
</dbReference>
<organism evidence="2 3">
    <name type="scientific">Antarcticibacterium arcticum</name>
    <dbReference type="NCBI Taxonomy" id="2585771"/>
    <lineage>
        <taxon>Bacteria</taxon>
        <taxon>Pseudomonadati</taxon>
        <taxon>Bacteroidota</taxon>
        <taxon>Flavobacteriia</taxon>
        <taxon>Flavobacteriales</taxon>
        <taxon>Flavobacteriaceae</taxon>
        <taxon>Antarcticibacterium</taxon>
    </lineage>
</organism>
<dbReference type="Pfam" id="PF13715">
    <property type="entry name" value="CarbopepD_reg_2"/>
    <property type="match status" value="1"/>
</dbReference>
<reference evidence="2 3" key="1">
    <citation type="submission" date="2019-08" db="EMBL/GenBank/DDBJ databases">
        <title>Antarcticibacterium arcticum sp. nov., a bacterium isolated from marine sediment of the Canadian Beaufort Sea.</title>
        <authorList>
            <person name="Lee Y.M."/>
            <person name="Baek K."/>
            <person name="Lee D.-H."/>
            <person name="Shin S.C."/>
            <person name="Jin Y.K."/>
            <person name="Park Y."/>
        </authorList>
    </citation>
    <scope>NUCLEOTIDE SEQUENCE [LARGE SCALE GENOMIC DNA]</scope>
    <source>
        <strain evidence="2 3">PAMC 28998</strain>
    </source>
</reference>
<dbReference type="Proteomes" id="UP000321954">
    <property type="component" value="Chromosome"/>
</dbReference>
<keyword evidence="1" id="KW-0732">Signal</keyword>
<proteinExistence type="predicted"/>
<feature type="signal peptide" evidence="1">
    <location>
        <begin position="1"/>
        <end position="21"/>
    </location>
</feature>
<keyword evidence="2" id="KW-0645">Protease</keyword>
<evidence type="ECO:0000313" key="2">
    <source>
        <dbReference type="EMBL" id="QED37844.1"/>
    </source>
</evidence>
<evidence type="ECO:0000313" key="3">
    <source>
        <dbReference type="Proteomes" id="UP000321954"/>
    </source>
</evidence>
<evidence type="ECO:0000256" key="1">
    <source>
        <dbReference type="SAM" id="SignalP"/>
    </source>
</evidence>
<gene>
    <name evidence="2" type="ORF">FK178_08965</name>
</gene>
<dbReference type="RefSeq" id="WP_146833765.1">
    <property type="nucleotide sequence ID" value="NZ_CP042476.1"/>
</dbReference>
<keyword evidence="2" id="KW-0121">Carboxypeptidase</keyword>
<sequence length="333" mass="37728">MLYRFKIFIGVFLLSGFLGQAQTQITGTILSVTDSLPIPGVAIYFDGTSIGVASGQDGRFSIKTENSLISVLIINALGYKTTFIQDHLGKQDLGYIFLEESQESLEEVHLETDPWSRKKKLEIFKREFLGKTPAALKCAIQNEKDIQLRYIPSTETLVAYADVPLKIVNRYLGYEVTYNLTNFKAEFNSATGLRYTKLVYFEGYSFFKELRKKPSASFLNNRESTFNGSSLHFMRALGSQSLWENGFRIFHDKLEVLPYAFFSIRTTGNLTEVELQTDNLIIVYGPLVQSKIQADGKFFIDRNGNFSPPQSVMFSGEMGNSRFALMLPLNYNL</sequence>
<dbReference type="OrthoDB" id="1223654at2"/>
<protein>
    <submittedName>
        <fullName evidence="2">Carboxypeptidase-like regulatory domain-containing protein</fullName>
    </submittedName>
</protein>
<dbReference type="EMBL" id="CP042476">
    <property type="protein sequence ID" value="QED37844.1"/>
    <property type="molecule type" value="Genomic_DNA"/>
</dbReference>
<dbReference type="InterPro" id="IPR008969">
    <property type="entry name" value="CarboxyPept-like_regulatory"/>
</dbReference>
<dbReference type="AlphaFoldDB" id="A0A5B8YJA4"/>
<feature type="chain" id="PRO_5023041487" evidence="1">
    <location>
        <begin position="22"/>
        <end position="333"/>
    </location>
</feature>
<name>A0A5B8YJA4_9FLAO</name>
<dbReference type="GO" id="GO:0004180">
    <property type="term" value="F:carboxypeptidase activity"/>
    <property type="evidence" value="ECO:0007669"/>
    <property type="project" value="UniProtKB-KW"/>
</dbReference>
<dbReference type="KEGG" id="anp:FK178_08965"/>